<evidence type="ECO:0000313" key="3">
    <source>
        <dbReference type="EMBL" id="GGI33349.1"/>
    </source>
</evidence>
<organism evidence="3 4">
    <name type="scientific">Bradyrhizobium guangdongense</name>
    <dbReference type="NCBI Taxonomy" id="1325090"/>
    <lineage>
        <taxon>Bacteria</taxon>
        <taxon>Pseudomonadati</taxon>
        <taxon>Pseudomonadota</taxon>
        <taxon>Alphaproteobacteria</taxon>
        <taxon>Hyphomicrobiales</taxon>
        <taxon>Nitrobacteraceae</taxon>
        <taxon>Bradyrhizobium</taxon>
    </lineage>
</organism>
<dbReference type="GO" id="GO:0050660">
    <property type="term" value="F:flavin adenine dinucleotide binding"/>
    <property type="evidence" value="ECO:0007669"/>
    <property type="project" value="TreeGrafter"/>
</dbReference>
<evidence type="ECO:0000313" key="4">
    <source>
        <dbReference type="Proteomes" id="UP000625079"/>
    </source>
</evidence>
<reference evidence="3" key="2">
    <citation type="submission" date="2022-12" db="EMBL/GenBank/DDBJ databases">
        <authorList>
            <person name="Sun Q."/>
            <person name="Zhou Y."/>
        </authorList>
    </citation>
    <scope>NUCLEOTIDE SEQUENCE</scope>
    <source>
        <strain evidence="3">CGMCC 1.15034</strain>
    </source>
</reference>
<dbReference type="GO" id="GO:0006103">
    <property type="term" value="P:2-oxoglutarate metabolic process"/>
    <property type="evidence" value="ECO:0007669"/>
    <property type="project" value="TreeGrafter"/>
</dbReference>
<dbReference type="InterPro" id="IPR036188">
    <property type="entry name" value="FAD/NAD-bd_sf"/>
</dbReference>
<reference evidence="3" key="1">
    <citation type="journal article" date="2014" name="Int. J. Syst. Evol. Microbiol.">
        <title>Complete genome sequence of Corynebacterium casei LMG S-19264T (=DSM 44701T), isolated from a smear-ripened cheese.</title>
        <authorList>
            <consortium name="US DOE Joint Genome Institute (JGI-PGF)"/>
            <person name="Walter F."/>
            <person name="Albersmeier A."/>
            <person name="Kalinowski J."/>
            <person name="Ruckert C."/>
        </authorList>
    </citation>
    <scope>NUCLEOTIDE SEQUENCE</scope>
    <source>
        <strain evidence="3">CGMCC 1.15034</strain>
    </source>
</reference>
<dbReference type="InterPro" id="IPR050151">
    <property type="entry name" value="Class-I_Pyr_Nuc-Dis_Oxidored"/>
</dbReference>
<evidence type="ECO:0000256" key="1">
    <source>
        <dbReference type="ARBA" id="ARBA00007532"/>
    </source>
</evidence>
<protein>
    <recommendedName>
        <fullName evidence="2">FAD/NAD(P)-binding domain-containing protein</fullName>
    </recommendedName>
</protein>
<comment type="similarity">
    <text evidence="1">Belongs to the class-I pyridine nucleotide-disulfide oxidoreductase family.</text>
</comment>
<dbReference type="EMBL" id="BMHC01000030">
    <property type="protein sequence ID" value="GGI33349.1"/>
    <property type="molecule type" value="Genomic_DNA"/>
</dbReference>
<dbReference type="PANTHER" id="PTHR22912:SF160">
    <property type="entry name" value="DIHYDROLIPOYL DEHYDROGENASE"/>
    <property type="match status" value="1"/>
</dbReference>
<feature type="domain" description="FAD/NAD(P)-binding" evidence="2">
    <location>
        <begin position="2"/>
        <end position="39"/>
    </location>
</feature>
<comment type="caution">
    <text evidence="3">The sequence shown here is derived from an EMBL/GenBank/DDBJ whole genome shotgun (WGS) entry which is preliminary data.</text>
</comment>
<proteinExistence type="inferred from homology"/>
<dbReference type="PANTHER" id="PTHR22912">
    <property type="entry name" value="DISULFIDE OXIDOREDUCTASE"/>
    <property type="match status" value="1"/>
</dbReference>
<dbReference type="Proteomes" id="UP000625079">
    <property type="component" value="Unassembled WGS sequence"/>
</dbReference>
<gene>
    <name evidence="3" type="ORF">GCM10010987_73930</name>
</gene>
<name>A0AA87WB72_9BRAD</name>
<dbReference type="InterPro" id="IPR023753">
    <property type="entry name" value="FAD/NAD-binding_dom"/>
</dbReference>
<sequence>MRRKGFVAVNRQMRTNLPHIFAIGDVAGNPMLAHKAVHESHFATEAAAGLKSLFDAKIVPNVA</sequence>
<dbReference type="Gene3D" id="3.50.50.60">
    <property type="entry name" value="FAD/NAD(P)-binding domain"/>
    <property type="match status" value="1"/>
</dbReference>
<evidence type="ECO:0000259" key="2">
    <source>
        <dbReference type="Pfam" id="PF07992"/>
    </source>
</evidence>
<dbReference type="SUPFAM" id="SSF51905">
    <property type="entry name" value="FAD/NAD(P)-binding domain"/>
    <property type="match status" value="1"/>
</dbReference>
<dbReference type="Pfam" id="PF07992">
    <property type="entry name" value="Pyr_redox_2"/>
    <property type="match status" value="1"/>
</dbReference>
<dbReference type="AlphaFoldDB" id="A0AA87WB72"/>
<dbReference type="GO" id="GO:0004148">
    <property type="term" value="F:dihydrolipoyl dehydrogenase (NADH) activity"/>
    <property type="evidence" value="ECO:0007669"/>
    <property type="project" value="TreeGrafter"/>
</dbReference>
<accession>A0AA87WB72</accession>